<keyword evidence="3" id="KW-1133">Transmembrane helix</keyword>
<keyword evidence="1" id="KW-0378">Hydrolase</keyword>
<feature type="transmembrane region" description="Helical" evidence="3">
    <location>
        <begin position="277"/>
        <end position="302"/>
    </location>
</feature>
<dbReference type="InterPro" id="IPR005754">
    <property type="entry name" value="Sortase"/>
</dbReference>
<evidence type="ECO:0000256" key="2">
    <source>
        <dbReference type="SAM" id="MobiDB-lite"/>
    </source>
</evidence>
<dbReference type="RefSeq" id="WP_345180695.1">
    <property type="nucleotide sequence ID" value="NZ_BAABFQ010000008.1"/>
</dbReference>
<evidence type="ECO:0000313" key="4">
    <source>
        <dbReference type="EMBL" id="MFC5491527.1"/>
    </source>
</evidence>
<evidence type="ECO:0000313" key="5">
    <source>
        <dbReference type="Proteomes" id="UP001595956"/>
    </source>
</evidence>
<proteinExistence type="predicted"/>
<comment type="caution">
    <text evidence="4">The sequence shown here is derived from an EMBL/GenBank/DDBJ whole genome shotgun (WGS) entry which is preliminary data.</text>
</comment>
<keyword evidence="5" id="KW-1185">Reference proteome</keyword>
<dbReference type="InterPro" id="IPR023365">
    <property type="entry name" value="Sortase_dom-sf"/>
</dbReference>
<name>A0ABW0MX56_9ACTN</name>
<reference evidence="5" key="1">
    <citation type="journal article" date="2019" name="Int. J. Syst. Evol. Microbiol.">
        <title>The Global Catalogue of Microorganisms (GCM) 10K type strain sequencing project: providing services to taxonomists for standard genome sequencing and annotation.</title>
        <authorList>
            <consortium name="The Broad Institute Genomics Platform"/>
            <consortium name="The Broad Institute Genome Sequencing Center for Infectious Disease"/>
            <person name="Wu L."/>
            <person name="Ma J."/>
        </authorList>
    </citation>
    <scope>NUCLEOTIDE SEQUENCE [LARGE SCALE GENOMIC DNA]</scope>
    <source>
        <strain evidence="5">KACC 13778</strain>
    </source>
</reference>
<accession>A0ABW0MX56</accession>
<protein>
    <submittedName>
        <fullName evidence="4">Sortase domain-bontaining protein</fullName>
    </submittedName>
</protein>
<dbReference type="EMBL" id="JBHSMD010000001">
    <property type="protein sequence ID" value="MFC5491527.1"/>
    <property type="molecule type" value="Genomic_DNA"/>
</dbReference>
<dbReference type="SUPFAM" id="SSF63817">
    <property type="entry name" value="Sortase"/>
    <property type="match status" value="1"/>
</dbReference>
<feature type="region of interest" description="Disordered" evidence="2">
    <location>
        <begin position="1"/>
        <end position="27"/>
    </location>
</feature>
<keyword evidence="3" id="KW-0472">Membrane</keyword>
<feature type="transmembrane region" description="Helical" evidence="3">
    <location>
        <begin position="249"/>
        <end position="271"/>
    </location>
</feature>
<dbReference type="Gene3D" id="2.40.260.10">
    <property type="entry name" value="Sortase"/>
    <property type="match status" value="1"/>
</dbReference>
<sequence>MTVTIEKPKASPKRRSPQAPAGPPRGADAAAAVMSSAFTMIAIVCLWMAAQLLFLGSISQHRAQDLLYDELRHVLAGPPDKAPPIGPVVPVGDPVALLTIPSIGLEQVVVEGTASGDTLVGPGHRRDTVLPGQAGTSVVYGRAATYGGPFADITDLQTGDEITVVNAQGTKVFEVLGVRRAGDPLPQPVAEGAGRLTLVTAEGSGRFGAIAPENTVYVDAETKKAFPAPPGRPAVVPESELAMGTDKSALPLLALCLALLLALTLGVVAARQRWSTALVWVVACPLALALSWATTDVVMRLLPNLI</sequence>
<gene>
    <name evidence="4" type="ORF">ACFPKY_00360</name>
</gene>
<dbReference type="Proteomes" id="UP001595956">
    <property type="component" value="Unassembled WGS sequence"/>
</dbReference>
<dbReference type="Pfam" id="PF04203">
    <property type="entry name" value="Sortase"/>
    <property type="match status" value="1"/>
</dbReference>
<evidence type="ECO:0000256" key="3">
    <source>
        <dbReference type="SAM" id="Phobius"/>
    </source>
</evidence>
<organism evidence="4 5">
    <name type="scientific">Nocardioides caricicola</name>
    <dbReference type="NCBI Taxonomy" id="634770"/>
    <lineage>
        <taxon>Bacteria</taxon>
        <taxon>Bacillati</taxon>
        <taxon>Actinomycetota</taxon>
        <taxon>Actinomycetes</taxon>
        <taxon>Propionibacteriales</taxon>
        <taxon>Nocardioidaceae</taxon>
        <taxon>Nocardioides</taxon>
    </lineage>
</organism>
<keyword evidence="3" id="KW-0812">Transmembrane</keyword>
<feature type="transmembrane region" description="Helical" evidence="3">
    <location>
        <begin position="29"/>
        <end position="55"/>
    </location>
</feature>
<evidence type="ECO:0000256" key="1">
    <source>
        <dbReference type="ARBA" id="ARBA00022801"/>
    </source>
</evidence>